<protein>
    <submittedName>
        <fullName evidence="2">Flavin-binding monooxygenase</fullName>
    </submittedName>
</protein>
<comment type="caution">
    <text evidence="2">The sequence shown here is derived from an EMBL/GenBank/DDBJ whole genome shotgun (WGS) entry which is preliminary data.</text>
</comment>
<dbReference type="InterPro" id="IPR051209">
    <property type="entry name" value="FAD-bind_Monooxygenase_sf"/>
</dbReference>
<dbReference type="EMBL" id="RIBY02000113">
    <property type="protein sequence ID" value="KAH9845213.1"/>
    <property type="molecule type" value="Genomic_DNA"/>
</dbReference>
<dbReference type="Gene3D" id="3.50.50.60">
    <property type="entry name" value="FAD/NAD(P)-binding domain"/>
    <property type="match status" value="1"/>
</dbReference>
<dbReference type="Proteomes" id="UP001138500">
    <property type="component" value="Unassembled WGS sequence"/>
</dbReference>
<keyword evidence="2" id="KW-0560">Oxidoreductase</keyword>
<evidence type="ECO:0000313" key="2">
    <source>
        <dbReference type="EMBL" id="KAH9845213.1"/>
    </source>
</evidence>
<sequence length="110" mass="12093">MQWAAGDQTPGNGYLECLTDEEKGQVSFSPIQEITENAVCTQDGRVHEVDVLICATGSDVSFQPRFPVVGRHGRALAAAWDKTPETYLSATAPGVPKYFRESPRVDHDDR</sequence>
<dbReference type="PANTHER" id="PTHR42877">
    <property type="entry name" value="L-ORNITHINE N(5)-MONOOXYGENASE-RELATED"/>
    <property type="match status" value="1"/>
</dbReference>
<name>A0A9W7T167_9PEZI</name>
<dbReference type="AlphaFoldDB" id="A0A9W7T167"/>
<keyword evidence="2" id="KW-0503">Monooxygenase</keyword>
<dbReference type="InterPro" id="IPR036188">
    <property type="entry name" value="FAD/NAD-bd_sf"/>
</dbReference>
<dbReference type="SUPFAM" id="SSF51905">
    <property type="entry name" value="FAD/NAD(P)-binding domain"/>
    <property type="match status" value="1"/>
</dbReference>
<dbReference type="PANTHER" id="PTHR42877:SF7">
    <property type="entry name" value="FLAVIN-BINDING MONOOXYGENASE-RELATED"/>
    <property type="match status" value="1"/>
</dbReference>
<evidence type="ECO:0000313" key="3">
    <source>
        <dbReference type="Proteomes" id="UP001138500"/>
    </source>
</evidence>
<evidence type="ECO:0000256" key="1">
    <source>
        <dbReference type="ARBA" id="ARBA00010139"/>
    </source>
</evidence>
<dbReference type="GO" id="GO:0004497">
    <property type="term" value="F:monooxygenase activity"/>
    <property type="evidence" value="ECO:0007669"/>
    <property type="project" value="UniProtKB-KW"/>
</dbReference>
<reference evidence="2 3" key="2">
    <citation type="journal article" date="2021" name="Curr. Genet.">
        <title>Genetic response to nitrogen starvation in the aggressive Eucalyptus foliar pathogen Teratosphaeria destructans.</title>
        <authorList>
            <person name="Havenga M."/>
            <person name="Wingfield B.D."/>
            <person name="Wingfield M.J."/>
            <person name="Dreyer L.L."/>
            <person name="Roets F."/>
            <person name="Aylward J."/>
        </authorList>
    </citation>
    <scope>NUCLEOTIDE SEQUENCE [LARGE SCALE GENOMIC DNA]</scope>
    <source>
        <strain evidence="2">CMW44962</strain>
    </source>
</reference>
<comment type="similarity">
    <text evidence="1">Belongs to the FAD-binding monooxygenase family.</text>
</comment>
<dbReference type="OrthoDB" id="74360at2759"/>
<gene>
    <name evidence="2" type="ORF">Tdes44962_MAKER01223</name>
</gene>
<organism evidence="2 3">
    <name type="scientific">Teratosphaeria destructans</name>
    <dbReference type="NCBI Taxonomy" id="418781"/>
    <lineage>
        <taxon>Eukaryota</taxon>
        <taxon>Fungi</taxon>
        <taxon>Dikarya</taxon>
        <taxon>Ascomycota</taxon>
        <taxon>Pezizomycotina</taxon>
        <taxon>Dothideomycetes</taxon>
        <taxon>Dothideomycetidae</taxon>
        <taxon>Mycosphaerellales</taxon>
        <taxon>Teratosphaeriaceae</taxon>
        <taxon>Teratosphaeria</taxon>
    </lineage>
</organism>
<keyword evidence="3" id="KW-1185">Reference proteome</keyword>
<reference evidence="2 3" key="1">
    <citation type="journal article" date="2018" name="IMA Fungus">
        <title>IMA Genome-F 10: Nine draft genome sequences of Claviceps purpurea s.lat., including C. arundinis, C. humidiphila, and C. cf. spartinae, pseudomolecules for the pitch canker pathogen Fusarium circinatum, draft genome of Davidsoniella eucalypti, Grosmannia galeiformis, Quambalaria eucalypti, and Teratosphaeria destructans.</title>
        <authorList>
            <person name="Wingfield B.D."/>
            <person name="Liu M."/>
            <person name="Nguyen H.D."/>
            <person name="Lane F.A."/>
            <person name="Morgan S.W."/>
            <person name="De Vos L."/>
            <person name="Wilken P.M."/>
            <person name="Duong T.A."/>
            <person name="Aylward J."/>
            <person name="Coetzee M.P."/>
            <person name="Dadej K."/>
            <person name="De Beer Z.W."/>
            <person name="Findlay W."/>
            <person name="Havenga M."/>
            <person name="Kolarik M."/>
            <person name="Menzies J.G."/>
            <person name="Naidoo K."/>
            <person name="Pochopski O."/>
            <person name="Shoukouhi P."/>
            <person name="Santana Q.C."/>
            <person name="Seifert K.A."/>
            <person name="Soal N."/>
            <person name="Steenkamp E.T."/>
            <person name="Tatham C.T."/>
            <person name="van der Nest M.A."/>
            <person name="Wingfield M.J."/>
        </authorList>
    </citation>
    <scope>NUCLEOTIDE SEQUENCE [LARGE SCALE GENOMIC DNA]</scope>
    <source>
        <strain evidence="2">CMW44962</strain>
    </source>
</reference>
<accession>A0A9W7T167</accession>
<proteinExistence type="inferred from homology"/>